<reference evidence="2 3" key="1">
    <citation type="submission" date="2021-11" db="EMBL/GenBank/DDBJ databases">
        <title>Black yeast isolated from Biological Soil Crust.</title>
        <authorList>
            <person name="Kurbessoian T."/>
        </authorList>
    </citation>
    <scope>NUCLEOTIDE SEQUENCE [LARGE SCALE GENOMIC DNA]</scope>
    <source>
        <strain evidence="2 3">CCFEE 5522</strain>
    </source>
</reference>
<evidence type="ECO:0000313" key="3">
    <source>
        <dbReference type="Proteomes" id="UP001324427"/>
    </source>
</evidence>
<dbReference type="Proteomes" id="UP001324427">
    <property type="component" value="Unassembled WGS sequence"/>
</dbReference>
<dbReference type="EMBL" id="JAVFHQ010000108">
    <property type="protein sequence ID" value="KAK4539220.1"/>
    <property type="molecule type" value="Genomic_DNA"/>
</dbReference>
<keyword evidence="3" id="KW-1185">Reference proteome</keyword>
<gene>
    <name evidence="2" type="ORF">LTR36_000875</name>
</gene>
<proteinExistence type="predicted"/>
<evidence type="ECO:0000256" key="1">
    <source>
        <dbReference type="SAM" id="SignalP"/>
    </source>
</evidence>
<evidence type="ECO:0000313" key="2">
    <source>
        <dbReference type="EMBL" id="KAK4539220.1"/>
    </source>
</evidence>
<protein>
    <submittedName>
        <fullName evidence="2">Uncharacterized protein</fullName>
    </submittedName>
</protein>
<keyword evidence="1" id="KW-0732">Signal</keyword>
<comment type="caution">
    <text evidence="2">The sequence shown here is derived from an EMBL/GenBank/DDBJ whole genome shotgun (WGS) entry which is preliminary data.</text>
</comment>
<dbReference type="AlphaFoldDB" id="A0AAV9J2Y1"/>
<accession>A0AAV9J2Y1</accession>
<name>A0AAV9J2Y1_9PEZI</name>
<feature type="chain" id="PRO_5043787853" evidence="1">
    <location>
        <begin position="27"/>
        <end position="178"/>
    </location>
</feature>
<sequence length="178" mass="18399">MRTTTLLTALAAACLAAASPYPRAAAADLTDFLLVTTTQCPSTANSSALANVAATSLFDPYDQQNYLLRTIDAGYGSLPTFNLTSGDLHTAAVGPEGVGNYVYNSTGTVTAGQELQLSPAAESAGNLGLKDGYLLTVGGLEVGWTICDGALEQHVIYWKGNASSCTPTYIHAVAKAPY</sequence>
<organism evidence="2 3">
    <name type="scientific">Oleoguttula mirabilis</name>
    <dbReference type="NCBI Taxonomy" id="1507867"/>
    <lineage>
        <taxon>Eukaryota</taxon>
        <taxon>Fungi</taxon>
        <taxon>Dikarya</taxon>
        <taxon>Ascomycota</taxon>
        <taxon>Pezizomycotina</taxon>
        <taxon>Dothideomycetes</taxon>
        <taxon>Dothideomycetidae</taxon>
        <taxon>Mycosphaerellales</taxon>
        <taxon>Teratosphaeriaceae</taxon>
        <taxon>Oleoguttula</taxon>
    </lineage>
</organism>
<feature type="signal peptide" evidence="1">
    <location>
        <begin position="1"/>
        <end position="26"/>
    </location>
</feature>